<evidence type="ECO:0000313" key="2">
    <source>
        <dbReference type="EMBL" id="KAF1953992.1"/>
    </source>
</evidence>
<evidence type="ECO:0000256" key="1">
    <source>
        <dbReference type="SAM" id="MobiDB-lite"/>
    </source>
</evidence>
<dbReference type="AlphaFoldDB" id="A0A6A5TQR6"/>
<feature type="region of interest" description="Disordered" evidence="1">
    <location>
        <begin position="153"/>
        <end position="214"/>
    </location>
</feature>
<gene>
    <name evidence="2" type="ORF">CC80DRAFT_134901</name>
</gene>
<evidence type="ECO:0000313" key="3">
    <source>
        <dbReference type="Proteomes" id="UP000800035"/>
    </source>
</evidence>
<sequence length="214" mass="23681">MGLRSKLGLEWDSIPLLNPEWEKVDSGDKDNSQRVILVCICPFFTDKTSFVYCIKGKANISKFYLATYSGKPYDRPCFATPLTVSDPIELCSSVQTQATYDEASKTDTKGLKWKFLWETGMRAWESLVYSPEKLAEIRWASTEDTDFPDIAEKEEEAKEGDPPKALTDEGEDPAHALTDEGDDTSGAVEDTINGSGVLSDDDSDSSDGQTTIIH</sequence>
<accession>A0A6A5TQR6</accession>
<organism evidence="2 3">
    <name type="scientific">Byssothecium circinans</name>
    <dbReference type="NCBI Taxonomy" id="147558"/>
    <lineage>
        <taxon>Eukaryota</taxon>
        <taxon>Fungi</taxon>
        <taxon>Dikarya</taxon>
        <taxon>Ascomycota</taxon>
        <taxon>Pezizomycotina</taxon>
        <taxon>Dothideomycetes</taxon>
        <taxon>Pleosporomycetidae</taxon>
        <taxon>Pleosporales</taxon>
        <taxon>Massarineae</taxon>
        <taxon>Massarinaceae</taxon>
        <taxon>Byssothecium</taxon>
    </lineage>
</organism>
<dbReference type="OrthoDB" id="3790566at2759"/>
<protein>
    <submittedName>
        <fullName evidence="2">Uncharacterized protein</fullName>
    </submittedName>
</protein>
<reference evidence="2" key="1">
    <citation type="journal article" date="2020" name="Stud. Mycol.">
        <title>101 Dothideomycetes genomes: a test case for predicting lifestyles and emergence of pathogens.</title>
        <authorList>
            <person name="Haridas S."/>
            <person name="Albert R."/>
            <person name="Binder M."/>
            <person name="Bloem J."/>
            <person name="Labutti K."/>
            <person name="Salamov A."/>
            <person name="Andreopoulos B."/>
            <person name="Baker S."/>
            <person name="Barry K."/>
            <person name="Bills G."/>
            <person name="Bluhm B."/>
            <person name="Cannon C."/>
            <person name="Castanera R."/>
            <person name="Culley D."/>
            <person name="Daum C."/>
            <person name="Ezra D."/>
            <person name="Gonzalez J."/>
            <person name="Henrissat B."/>
            <person name="Kuo A."/>
            <person name="Liang C."/>
            <person name="Lipzen A."/>
            <person name="Lutzoni F."/>
            <person name="Magnuson J."/>
            <person name="Mondo S."/>
            <person name="Nolan M."/>
            <person name="Ohm R."/>
            <person name="Pangilinan J."/>
            <person name="Park H.-J."/>
            <person name="Ramirez L."/>
            <person name="Alfaro M."/>
            <person name="Sun H."/>
            <person name="Tritt A."/>
            <person name="Yoshinaga Y."/>
            <person name="Zwiers L.-H."/>
            <person name="Turgeon B."/>
            <person name="Goodwin S."/>
            <person name="Spatafora J."/>
            <person name="Crous P."/>
            <person name="Grigoriev I."/>
        </authorList>
    </citation>
    <scope>NUCLEOTIDE SEQUENCE</scope>
    <source>
        <strain evidence="2">CBS 675.92</strain>
    </source>
</reference>
<dbReference type="EMBL" id="ML977001">
    <property type="protein sequence ID" value="KAF1953992.1"/>
    <property type="molecule type" value="Genomic_DNA"/>
</dbReference>
<keyword evidence="3" id="KW-1185">Reference proteome</keyword>
<proteinExistence type="predicted"/>
<name>A0A6A5TQR6_9PLEO</name>
<dbReference type="Proteomes" id="UP000800035">
    <property type="component" value="Unassembled WGS sequence"/>
</dbReference>